<keyword evidence="4" id="KW-0443">Lipid metabolism</keyword>
<evidence type="ECO:0000256" key="1">
    <source>
        <dbReference type="ARBA" id="ARBA00004477"/>
    </source>
</evidence>
<dbReference type="InterPro" id="IPR024512">
    <property type="entry name" value="Ser_palmitoyltrfase_ssu-like"/>
</dbReference>
<evidence type="ECO:0000256" key="5">
    <source>
        <dbReference type="ARBA" id="ARBA00022989"/>
    </source>
</evidence>
<sequence>MIASPCRTLHSLFNKYCLCLAIYLCEPWEKVILHCITLAIICALTYTTVLIVPSQLSTLIIFVWKCLNGDTHWHSKHINNILQ</sequence>
<dbReference type="Proteomes" id="UP000050791">
    <property type="component" value="Unassembled WGS sequence"/>
</dbReference>
<keyword evidence="2 7" id="KW-0812">Transmembrane</keyword>
<accession>A0AA85BAV0</accession>
<keyword evidence="3" id="KW-0256">Endoplasmic reticulum</keyword>
<dbReference type="AlphaFoldDB" id="A0AA85BAV0"/>
<evidence type="ECO:0000256" key="2">
    <source>
        <dbReference type="ARBA" id="ARBA00022692"/>
    </source>
</evidence>
<keyword evidence="6 7" id="KW-0472">Membrane</keyword>
<keyword evidence="4" id="KW-0746">Sphingolipid metabolism</keyword>
<dbReference type="GO" id="GO:0005789">
    <property type="term" value="C:endoplasmic reticulum membrane"/>
    <property type="evidence" value="ECO:0007669"/>
    <property type="project" value="UniProtKB-SubCell"/>
</dbReference>
<evidence type="ECO:0000256" key="4">
    <source>
        <dbReference type="ARBA" id="ARBA00022919"/>
    </source>
</evidence>
<evidence type="ECO:0000256" key="3">
    <source>
        <dbReference type="ARBA" id="ARBA00022824"/>
    </source>
</evidence>
<feature type="transmembrane region" description="Helical" evidence="7">
    <location>
        <begin position="31"/>
        <end position="52"/>
    </location>
</feature>
<dbReference type="GO" id="GO:0006665">
    <property type="term" value="P:sphingolipid metabolic process"/>
    <property type="evidence" value="ECO:0007669"/>
    <property type="project" value="UniProtKB-KW"/>
</dbReference>
<name>A0AA85BAV0_9TREM</name>
<proteinExistence type="predicted"/>
<comment type="subcellular location">
    <subcellularLocation>
        <location evidence="1">Endoplasmic reticulum membrane</location>
        <topology evidence="1">Multi-pass membrane protein</topology>
    </subcellularLocation>
</comment>
<keyword evidence="5 7" id="KW-1133">Transmembrane helix</keyword>
<evidence type="ECO:0000256" key="6">
    <source>
        <dbReference type="ARBA" id="ARBA00023136"/>
    </source>
</evidence>
<evidence type="ECO:0000313" key="9">
    <source>
        <dbReference type="WBParaSite" id="SMTH1_41820.1"/>
    </source>
</evidence>
<dbReference type="Pfam" id="PF11779">
    <property type="entry name" value="SPT_ssu-like"/>
    <property type="match status" value="1"/>
</dbReference>
<protein>
    <submittedName>
        <fullName evidence="9">Uncharacterized protein</fullName>
    </submittedName>
</protein>
<evidence type="ECO:0000256" key="7">
    <source>
        <dbReference type="SAM" id="Phobius"/>
    </source>
</evidence>
<reference evidence="9" key="1">
    <citation type="submission" date="2023-11" db="UniProtKB">
        <authorList>
            <consortium name="WormBaseParasite"/>
        </authorList>
    </citation>
    <scope>IDENTIFICATION</scope>
</reference>
<evidence type="ECO:0000313" key="8">
    <source>
        <dbReference type="Proteomes" id="UP000050791"/>
    </source>
</evidence>
<organism evidence="8 9">
    <name type="scientific">Schistosoma mattheei</name>
    <dbReference type="NCBI Taxonomy" id="31246"/>
    <lineage>
        <taxon>Eukaryota</taxon>
        <taxon>Metazoa</taxon>
        <taxon>Spiralia</taxon>
        <taxon>Lophotrochozoa</taxon>
        <taxon>Platyhelminthes</taxon>
        <taxon>Trematoda</taxon>
        <taxon>Digenea</taxon>
        <taxon>Strigeidida</taxon>
        <taxon>Schistosomatoidea</taxon>
        <taxon>Schistosomatidae</taxon>
        <taxon>Schistosoma</taxon>
    </lineage>
</organism>
<dbReference type="WBParaSite" id="SMTH1_41820.1">
    <property type="protein sequence ID" value="SMTH1_41820.1"/>
    <property type="gene ID" value="SMTH1_41820"/>
</dbReference>